<dbReference type="VEuPathDB" id="FungiDB:GGTG_03697"/>
<dbReference type="GO" id="GO:0006508">
    <property type="term" value="P:proteolysis"/>
    <property type="evidence" value="ECO:0007669"/>
    <property type="project" value="InterPro"/>
</dbReference>
<dbReference type="InterPro" id="IPR002410">
    <property type="entry name" value="Peptidase_S33"/>
</dbReference>
<dbReference type="Gene3D" id="3.40.50.1820">
    <property type="entry name" value="alpha/beta hydrolase"/>
    <property type="match status" value="1"/>
</dbReference>
<dbReference type="InterPro" id="IPR029058">
    <property type="entry name" value="AB_hydrolase_fold"/>
</dbReference>
<dbReference type="Pfam" id="PF00561">
    <property type="entry name" value="Abhydrolase_1"/>
    <property type="match status" value="1"/>
</dbReference>
<reference evidence="5" key="4">
    <citation type="journal article" date="2015" name="G3 (Bethesda)">
        <title>Genome sequences of three phytopathogenic species of the Magnaporthaceae family of fungi.</title>
        <authorList>
            <person name="Okagaki L.H."/>
            <person name="Nunes C.C."/>
            <person name="Sailsbery J."/>
            <person name="Clay B."/>
            <person name="Brown D."/>
            <person name="John T."/>
            <person name="Oh Y."/>
            <person name="Young N."/>
            <person name="Fitzgerald M."/>
            <person name="Haas B.J."/>
            <person name="Zeng Q."/>
            <person name="Young S."/>
            <person name="Adiconis X."/>
            <person name="Fan L."/>
            <person name="Levin J.Z."/>
            <person name="Mitchell T.K."/>
            <person name="Okubara P.A."/>
            <person name="Farman M.L."/>
            <person name="Kohn L.M."/>
            <person name="Birren B."/>
            <person name="Ma L.-J."/>
            <person name="Dean R.A."/>
        </authorList>
    </citation>
    <scope>NUCLEOTIDE SEQUENCE</scope>
    <source>
        <strain evidence="5">R3-111a-1</strain>
    </source>
</reference>
<dbReference type="Proteomes" id="UP000006039">
    <property type="component" value="Unassembled WGS sequence"/>
</dbReference>
<dbReference type="SUPFAM" id="SSF53474">
    <property type="entry name" value="alpha/beta-Hydrolases"/>
    <property type="match status" value="1"/>
</dbReference>
<dbReference type="GeneID" id="20344155"/>
<dbReference type="eggNOG" id="ENOG502QSNW">
    <property type="taxonomic scope" value="Eukaryota"/>
</dbReference>
<dbReference type="RefSeq" id="XP_009219743.1">
    <property type="nucleotide sequence ID" value="XM_009221479.1"/>
</dbReference>
<comment type="similarity">
    <text evidence="1">Belongs to the peptidase S33 family.</text>
</comment>
<dbReference type="EMBL" id="GL385396">
    <property type="protein sequence ID" value="EJT78598.1"/>
    <property type="molecule type" value="Genomic_DNA"/>
</dbReference>
<dbReference type="AlphaFoldDB" id="J3NQZ2"/>
<reference evidence="5" key="5">
    <citation type="submission" date="2018-04" db="UniProtKB">
        <authorList>
            <consortium name="EnsemblFungi"/>
        </authorList>
    </citation>
    <scope>IDENTIFICATION</scope>
    <source>
        <strain evidence="5">R3-111a-1</strain>
    </source>
</reference>
<dbReference type="EnsemblFungi" id="EJT78598">
    <property type="protein sequence ID" value="EJT78598"/>
    <property type="gene ID" value="GGTG_03697"/>
</dbReference>
<protein>
    <recommendedName>
        <fullName evidence="3">AB hydrolase-1 domain-containing protein</fullName>
    </recommendedName>
</protein>
<dbReference type="PRINTS" id="PR00793">
    <property type="entry name" value="PROAMNOPTASE"/>
</dbReference>
<dbReference type="HOGENOM" id="CLU_024518_2_1_1"/>
<dbReference type="GO" id="GO:0008233">
    <property type="term" value="F:peptidase activity"/>
    <property type="evidence" value="ECO:0007669"/>
    <property type="project" value="InterPro"/>
</dbReference>
<dbReference type="PANTHER" id="PTHR43248:SF2">
    <property type="entry name" value="PROLYL AMINOPEPTIDASE"/>
    <property type="match status" value="1"/>
</dbReference>
<dbReference type="STRING" id="644352.J3NQZ2"/>
<dbReference type="PANTHER" id="PTHR43248">
    <property type="entry name" value="2-SUCCINYL-6-HYDROXY-2,4-CYCLOHEXADIENE-1-CARBOXYLATE SYNTHASE"/>
    <property type="match status" value="1"/>
</dbReference>
<gene>
    <name evidence="5" type="primary">20344155</name>
    <name evidence="4" type="ORF">GGTG_03697</name>
</gene>
<evidence type="ECO:0000313" key="4">
    <source>
        <dbReference type="EMBL" id="EJT78598.1"/>
    </source>
</evidence>
<evidence type="ECO:0000256" key="2">
    <source>
        <dbReference type="ARBA" id="ARBA00022801"/>
    </source>
</evidence>
<reference evidence="4" key="3">
    <citation type="submission" date="2010-09" db="EMBL/GenBank/DDBJ databases">
        <title>Annotation of Gaeumannomyces graminis var. tritici R3-111a-1.</title>
        <authorList>
            <consortium name="The Broad Institute Genome Sequencing Platform"/>
            <person name="Ma L.-J."/>
            <person name="Dead R."/>
            <person name="Young S.K."/>
            <person name="Zeng Q."/>
            <person name="Gargeya S."/>
            <person name="Fitzgerald M."/>
            <person name="Haas B."/>
            <person name="Abouelleil A."/>
            <person name="Alvarado L."/>
            <person name="Arachchi H.M."/>
            <person name="Berlin A."/>
            <person name="Brown A."/>
            <person name="Chapman S.B."/>
            <person name="Chen Z."/>
            <person name="Dunbar C."/>
            <person name="Freedman E."/>
            <person name="Gearin G."/>
            <person name="Gellesch M."/>
            <person name="Goldberg J."/>
            <person name="Griggs A."/>
            <person name="Gujja S."/>
            <person name="Heiman D."/>
            <person name="Howarth C."/>
            <person name="Larson L."/>
            <person name="Lui A."/>
            <person name="MacDonald P.J.P."/>
            <person name="Mehta T."/>
            <person name="Montmayeur A."/>
            <person name="Murphy C."/>
            <person name="Neiman D."/>
            <person name="Pearson M."/>
            <person name="Priest M."/>
            <person name="Roberts A."/>
            <person name="Saif S."/>
            <person name="Shea T."/>
            <person name="Shenoy N."/>
            <person name="Sisk P."/>
            <person name="Stolte C."/>
            <person name="Sykes S."/>
            <person name="Yandava C."/>
            <person name="Wortman J."/>
            <person name="Nusbaum C."/>
            <person name="Birren B."/>
        </authorList>
    </citation>
    <scope>NUCLEOTIDE SEQUENCE</scope>
    <source>
        <strain evidence="4">R3-111a-1</strain>
    </source>
</reference>
<sequence>MAKILIPPAKLLSSKSHLIPGQYLVDELSFSVPLNYRKPNAETLQLFGRSVRKYEHPIVPPSPPEYLQNLARKPWMVYCEGGPGFGNQEPQNMPLTKTALERGYQVLYLDYRGTGLSTPVTADLLESKGGAQEQADYLRLFRQDSIVCDLEAVRQVLTENSPEEVRQWSLFGQSFGGFVALTYLSRYPEGLREVFLTGGLAPVGRSAEEVYRATYRKAAERNEAYYKKFPEDGARLARLASFLADKGGSVPLPAGGKLTFPRVMTLGSQFGAHGGLDSVHATLLRAAADLEQVGYLTRPTLVQFEQATPFDTAPIYAILHEAIYCDGPGSSSSWAAQRVGKGLERFGWLSGAGGKEGDAAAAAAFAAAADESSSRPPFFSGEMIFPLHFETYPELARMSAAAEILARADDWGPLYNEGQLARNQVPLYAASYIEDLYVDYGFARETAAKVKGTKVFETNVVYHNGLRARSDEILGQLLRLRDDTID</sequence>
<evidence type="ECO:0000313" key="6">
    <source>
        <dbReference type="Proteomes" id="UP000006039"/>
    </source>
</evidence>
<evidence type="ECO:0000313" key="5">
    <source>
        <dbReference type="EnsemblFungi" id="EJT78598"/>
    </source>
</evidence>
<proteinExistence type="inferred from homology"/>
<organism evidence="4">
    <name type="scientific">Gaeumannomyces tritici (strain R3-111a-1)</name>
    <name type="common">Wheat and barley take-all root rot fungus</name>
    <name type="synonym">Gaeumannomyces graminis var. tritici</name>
    <dbReference type="NCBI Taxonomy" id="644352"/>
    <lineage>
        <taxon>Eukaryota</taxon>
        <taxon>Fungi</taxon>
        <taxon>Dikarya</taxon>
        <taxon>Ascomycota</taxon>
        <taxon>Pezizomycotina</taxon>
        <taxon>Sordariomycetes</taxon>
        <taxon>Sordariomycetidae</taxon>
        <taxon>Magnaporthales</taxon>
        <taxon>Magnaporthaceae</taxon>
        <taxon>Gaeumannomyces</taxon>
    </lineage>
</organism>
<dbReference type="OrthoDB" id="1898734at2759"/>
<accession>J3NQZ2</accession>
<name>J3NQZ2_GAET3</name>
<reference evidence="6" key="1">
    <citation type="submission" date="2010-07" db="EMBL/GenBank/DDBJ databases">
        <title>The genome sequence of Gaeumannomyces graminis var. tritici strain R3-111a-1.</title>
        <authorList>
            <consortium name="The Broad Institute Genome Sequencing Platform"/>
            <person name="Ma L.-J."/>
            <person name="Dead R."/>
            <person name="Young S."/>
            <person name="Zeng Q."/>
            <person name="Koehrsen M."/>
            <person name="Alvarado L."/>
            <person name="Berlin A."/>
            <person name="Chapman S.B."/>
            <person name="Chen Z."/>
            <person name="Freedman E."/>
            <person name="Gellesch M."/>
            <person name="Goldberg J."/>
            <person name="Griggs A."/>
            <person name="Gujja S."/>
            <person name="Heilman E.R."/>
            <person name="Heiman D."/>
            <person name="Hepburn T."/>
            <person name="Howarth C."/>
            <person name="Jen D."/>
            <person name="Larson L."/>
            <person name="Mehta T."/>
            <person name="Neiman D."/>
            <person name="Pearson M."/>
            <person name="Roberts A."/>
            <person name="Saif S."/>
            <person name="Shea T."/>
            <person name="Shenoy N."/>
            <person name="Sisk P."/>
            <person name="Stolte C."/>
            <person name="Sykes S."/>
            <person name="Walk T."/>
            <person name="White J."/>
            <person name="Yandava C."/>
            <person name="Haas B."/>
            <person name="Nusbaum C."/>
            <person name="Birren B."/>
        </authorList>
    </citation>
    <scope>NUCLEOTIDE SEQUENCE [LARGE SCALE GENOMIC DNA]</scope>
    <source>
        <strain evidence="6">R3-111a-1</strain>
    </source>
</reference>
<evidence type="ECO:0000256" key="1">
    <source>
        <dbReference type="ARBA" id="ARBA00010088"/>
    </source>
</evidence>
<dbReference type="InterPro" id="IPR000073">
    <property type="entry name" value="AB_hydrolase_1"/>
</dbReference>
<keyword evidence="6" id="KW-1185">Reference proteome</keyword>
<evidence type="ECO:0000259" key="3">
    <source>
        <dbReference type="Pfam" id="PF00561"/>
    </source>
</evidence>
<feature type="domain" description="AB hydrolase-1" evidence="3">
    <location>
        <begin position="74"/>
        <end position="235"/>
    </location>
</feature>
<dbReference type="InterPro" id="IPR051601">
    <property type="entry name" value="Serine_prot/Carboxylest_S33"/>
</dbReference>
<keyword evidence="2" id="KW-0378">Hydrolase</keyword>
<reference evidence="4" key="2">
    <citation type="submission" date="2010-07" db="EMBL/GenBank/DDBJ databases">
        <authorList>
            <consortium name="The Broad Institute Genome Sequencing Platform"/>
            <consortium name="Broad Institute Genome Sequencing Center for Infectious Disease"/>
            <person name="Ma L.-J."/>
            <person name="Dead R."/>
            <person name="Young S."/>
            <person name="Zeng Q."/>
            <person name="Koehrsen M."/>
            <person name="Alvarado L."/>
            <person name="Berlin A."/>
            <person name="Chapman S.B."/>
            <person name="Chen Z."/>
            <person name="Freedman E."/>
            <person name="Gellesch M."/>
            <person name="Goldberg J."/>
            <person name="Griggs A."/>
            <person name="Gujja S."/>
            <person name="Heilman E.R."/>
            <person name="Heiman D."/>
            <person name="Hepburn T."/>
            <person name="Howarth C."/>
            <person name="Jen D."/>
            <person name="Larson L."/>
            <person name="Mehta T."/>
            <person name="Neiman D."/>
            <person name="Pearson M."/>
            <person name="Roberts A."/>
            <person name="Saif S."/>
            <person name="Shea T."/>
            <person name="Shenoy N."/>
            <person name="Sisk P."/>
            <person name="Stolte C."/>
            <person name="Sykes S."/>
            <person name="Walk T."/>
            <person name="White J."/>
            <person name="Yandava C."/>
            <person name="Haas B."/>
            <person name="Nusbaum C."/>
            <person name="Birren B."/>
        </authorList>
    </citation>
    <scope>NUCLEOTIDE SEQUENCE</scope>
    <source>
        <strain evidence="4">R3-111a-1</strain>
    </source>
</reference>